<dbReference type="Proteomes" id="UP000093199">
    <property type="component" value="Unassembled WGS sequence"/>
</dbReference>
<dbReference type="AlphaFoldDB" id="A0A1C0YCN7"/>
<accession>A0A1C0YCN7</accession>
<feature type="coiled-coil region" evidence="1">
    <location>
        <begin position="315"/>
        <end position="373"/>
    </location>
</feature>
<feature type="domain" description="SLH" evidence="2">
    <location>
        <begin position="981"/>
        <end position="1041"/>
    </location>
</feature>
<feature type="domain" description="SLH" evidence="2">
    <location>
        <begin position="918"/>
        <end position="979"/>
    </location>
</feature>
<dbReference type="STRING" id="33978.A6M13_14520"/>
<reference evidence="3 4" key="1">
    <citation type="submission" date="2016-07" db="EMBL/GenBank/DDBJ databases">
        <title>Caryophanon tenue genome sequencing.</title>
        <authorList>
            <person name="Verma A."/>
            <person name="Pal Y."/>
            <person name="Krishnamurthi S."/>
        </authorList>
    </citation>
    <scope>NUCLEOTIDE SEQUENCE [LARGE SCALE GENOMIC DNA]</scope>
    <source>
        <strain evidence="3 4">DSM 14152</strain>
    </source>
</reference>
<keyword evidence="1" id="KW-0175">Coiled coil</keyword>
<organism evidence="3 4">
    <name type="scientific">Caryophanon tenue</name>
    <dbReference type="NCBI Taxonomy" id="33978"/>
    <lineage>
        <taxon>Bacteria</taxon>
        <taxon>Bacillati</taxon>
        <taxon>Bacillota</taxon>
        <taxon>Bacilli</taxon>
        <taxon>Bacillales</taxon>
        <taxon>Caryophanaceae</taxon>
        <taxon>Caryophanon</taxon>
    </lineage>
</organism>
<evidence type="ECO:0000313" key="3">
    <source>
        <dbReference type="EMBL" id="OCS84911.1"/>
    </source>
</evidence>
<feature type="domain" description="SLH" evidence="2">
    <location>
        <begin position="860"/>
        <end position="917"/>
    </location>
</feature>
<comment type="caution">
    <text evidence="3">The sequence shown here is derived from an EMBL/GenBank/DDBJ whole genome shotgun (WGS) entry which is preliminary data.</text>
</comment>
<dbReference type="OrthoDB" id="9772095at2"/>
<gene>
    <name evidence="3" type="ORF">A6M13_14520</name>
</gene>
<name>A0A1C0YCN7_9BACL</name>
<keyword evidence="4" id="KW-1185">Reference proteome</keyword>
<evidence type="ECO:0000259" key="2">
    <source>
        <dbReference type="PROSITE" id="PS51272"/>
    </source>
</evidence>
<sequence>MQRILAIITSLLLIWTLIVPMNVNAQDDMMTIAVSMEKFTLGQGYIIEPILVTVPRNTQASVVITDLLKQRYPHEDTPFHMTGQITKDFYLAHVLDDGYQDTYNVPAYILNAVEEEGSEFSLENDEWLGEFDFFKHSGWMYAVNNAFPGVGAAGWTLKDSQVMRWQFTIFGLGADLNANNEIWGTSSVINTAQKDNLTWRVAEINSMSAADKAAFLTAGNNKAHYDKAYDVLTNMESTQAEVDAALEALGGTTRVAEEVEVTMPEVAQHVNDAIKALPSNIKLTDAALVAQIRASYEALDFTMQQWIWRDELSILTSAEHKIAQLQDGVAKMEAQIAALPSTETITVHDELTLKEAQNAYALLTKEQQQAVTNVQRLSELTTKIAELKKDTQAVASVIADITALPATITLADELTLQQVKAAFDQLTVAQQKDVTNAADLTKKLEALAILKQTEKNAITDVIAQIAALPTTMTLADEVKLQAAKSAYEALAVADQALVTNASILQALQLQLDALKKPMSDQAVKIVNTLIESLPTKLTLEHAALVQAIETAFNTLTTQQQLLVTNYMKLIKAVVTMEVLQEQPVDDAVANVQARIAALPAVASITYAHKAEVAAIRASYDALTTAQRAHVTNETKLAEIEAKITSMDIDVRLLIDEIASLPEAPAAETITMLQQAYDNLTKEQQQAITNIDVLTKLQQGDNSAVDEPAEMDEAIAQSTNVTAITAQEETLIVTVQEEQAVLSSALLQQAKTSIIIEGMDVTLTLPAALLDDLQRHSALAIDTRVTDTDVHIQLFEVLENGIERDIVLQNDYVEATFKAQHTTQGVYVRDMDGQYVAVPHTIDGNDVTIYINDNAEYQYITPNRTFADIQGIGAQDDIEFLANRYVVNGTSETTYAPTTFITRAQFGAMMARALNLQAMGETVYDDVKGKWYETHIQALYEAGITNANRSFNPGAPLTREHAAAFMFRLLQYIDKDVDTTTMLSYTDNETIQPQFAEAVSTLHTLGIMEGKDRNKFDAKGHLTRAQMAKILRRTLAYVEMMS</sequence>
<dbReference type="PROSITE" id="PS51272">
    <property type="entry name" value="SLH"/>
    <property type="match status" value="3"/>
</dbReference>
<protein>
    <recommendedName>
        <fullName evidence="2">SLH domain-containing protein</fullName>
    </recommendedName>
</protein>
<dbReference type="RefSeq" id="WP_066545395.1">
    <property type="nucleotide sequence ID" value="NZ_MASJ01000018.1"/>
</dbReference>
<dbReference type="Pfam" id="PF00395">
    <property type="entry name" value="SLH"/>
    <property type="match status" value="3"/>
</dbReference>
<evidence type="ECO:0000256" key="1">
    <source>
        <dbReference type="SAM" id="Coils"/>
    </source>
</evidence>
<proteinExistence type="predicted"/>
<evidence type="ECO:0000313" key="4">
    <source>
        <dbReference type="Proteomes" id="UP000093199"/>
    </source>
</evidence>
<dbReference type="InterPro" id="IPR001119">
    <property type="entry name" value="SLH_dom"/>
</dbReference>
<dbReference type="EMBL" id="MASJ01000018">
    <property type="protein sequence ID" value="OCS84911.1"/>
    <property type="molecule type" value="Genomic_DNA"/>
</dbReference>